<protein>
    <submittedName>
        <fullName evidence="4">Ig-like domain-containing protein</fullName>
    </submittedName>
</protein>
<dbReference type="PROSITE" id="PS50853">
    <property type="entry name" value="FN3"/>
    <property type="match status" value="2"/>
</dbReference>
<dbReference type="PANTHER" id="PTHR46708:SF2">
    <property type="entry name" value="FIBRONECTIN TYPE-III DOMAIN-CONTAINING PROTEIN"/>
    <property type="match status" value="1"/>
</dbReference>
<dbReference type="SMART" id="SM00060">
    <property type="entry name" value="FN3"/>
    <property type="match status" value="2"/>
</dbReference>
<comment type="similarity">
    <text evidence="1">Belongs to the intimin/invasin family.</text>
</comment>
<name>A0ABS9KJU3_9BACT</name>
<dbReference type="SUPFAM" id="SSF49373">
    <property type="entry name" value="Invasin/intimin cell-adhesion fragments"/>
    <property type="match status" value="2"/>
</dbReference>
<dbReference type="InterPro" id="IPR036116">
    <property type="entry name" value="FN3_sf"/>
</dbReference>
<dbReference type="Pfam" id="PF18962">
    <property type="entry name" value="Por_Secre_tail"/>
    <property type="match status" value="1"/>
</dbReference>
<dbReference type="InterPro" id="IPR003961">
    <property type="entry name" value="FN3_dom"/>
</dbReference>
<dbReference type="InterPro" id="IPR013783">
    <property type="entry name" value="Ig-like_fold"/>
</dbReference>
<dbReference type="InterPro" id="IPR008964">
    <property type="entry name" value="Invasin/intimin_cell_adhesion"/>
</dbReference>
<dbReference type="InterPro" id="IPR003344">
    <property type="entry name" value="Big_1_dom"/>
</dbReference>
<keyword evidence="2" id="KW-0677">Repeat</keyword>
<dbReference type="Gene3D" id="2.60.40.10">
    <property type="entry name" value="Immunoglobulins"/>
    <property type="match status" value="4"/>
</dbReference>
<reference evidence="4" key="2">
    <citation type="submission" date="2024-05" db="EMBL/GenBank/DDBJ databases">
        <title>Rhodohalobacter halophilus gen. nov., sp. nov., a moderately halophilic member of the family Balneolaceae.</title>
        <authorList>
            <person name="Xia J."/>
        </authorList>
    </citation>
    <scope>NUCLEOTIDE SEQUENCE</scope>
    <source>
        <strain evidence="4">WB101</strain>
    </source>
</reference>
<reference evidence="4" key="1">
    <citation type="submission" date="2022-01" db="EMBL/GenBank/DDBJ databases">
        <authorList>
            <person name="Wang Y."/>
        </authorList>
    </citation>
    <scope>NUCLEOTIDE SEQUENCE</scope>
    <source>
        <strain evidence="4">WB101</strain>
    </source>
</reference>
<dbReference type="SMART" id="SM00634">
    <property type="entry name" value="BID_1"/>
    <property type="match status" value="2"/>
</dbReference>
<evidence type="ECO:0000313" key="4">
    <source>
        <dbReference type="EMBL" id="MCG2591113.1"/>
    </source>
</evidence>
<evidence type="ECO:0000259" key="3">
    <source>
        <dbReference type="PROSITE" id="PS50853"/>
    </source>
</evidence>
<organism evidence="4 5">
    <name type="scientific">Rhodohalobacter sulfatireducens</name>
    <dbReference type="NCBI Taxonomy" id="2911366"/>
    <lineage>
        <taxon>Bacteria</taxon>
        <taxon>Pseudomonadati</taxon>
        <taxon>Balneolota</taxon>
        <taxon>Balneolia</taxon>
        <taxon>Balneolales</taxon>
        <taxon>Balneolaceae</taxon>
        <taxon>Rhodohalobacter</taxon>
    </lineage>
</organism>
<evidence type="ECO:0000313" key="5">
    <source>
        <dbReference type="Proteomes" id="UP001165366"/>
    </source>
</evidence>
<keyword evidence="5" id="KW-1185">Reference proteome</keyword>
<dbReference type="NCBIfam" id="TIGR04183">
    <property type="entry name" value="Por_Secre_tail"/>
    <property type="match status" value="1"/>
</dbReference>
<dbReference type="PANTHER" id="PTHR46708">
    <property type="entry name" value="TENASCIN"/>
    <property type="match status" value="1"/>
</dbReference>
<gene>
    <name evidence="4" type="ORF">L6773_21290</name>
</gene>
<dbReference type="InterPro" id="IPR026444">
    <property type="entry name" value="Secre_tail"/>
</dbReference>
<dbReference type="CDD" id="cd00063">
    <property type="entry name" value="FN3"/>
    <property type="match status" value="2"/>
</dbReference>
<accession>A0ABS9KJU3</accession>
<dbReference type="SUPFAM" id="SSF49265">
    <property type="entry name" value="Fibronectin type III"/>
    <property type="match status" value="1"/>
</dbReference>
<dbReference type="Proteomes" id="UP001165366">
    <property type="component" value="Unassembled WGS sequence"/>
</dbReference>
<proteinExistence type="inferred from homology"/>
<evidence type="ECO:0000256" key="1">
    <source>
        <dbReference type="ARBA" id="ARBA00010116"/>
    </source>
</evidence>
<evidence type="ECO:0000256" key="2">
    <source>
        <dbReference type="ARBA" id="ARBA00022737"/>
    </source>
</evidence>
<feature type="domain" description="Fibronectin type-III" evidence="3">
    <location>
        <begin position="140"/>
        <end position="232"/>
    </location>
</feature>
<feature type="non-terminal residue" evidence="4">
    <location>
        <position position="1"/>
    </location>
</feature>
<dbReference type="EMBL" id="JAKLWS010000085">
    <property type="protein sequence ID" value="MCG2591113.1"/>
    <property type="molecule type" value="Genomic_DNA"/>
</dbReference>
<dbReference type="InterPro" id="IPR050991">
    <property type="entry name" value="ECM_Regulatory_Proteins"/>
</dbReference>
<dbReference type="RefSeq" id="WP_237856664.1">
    <property type="nucleotide sequence ID" value="NZ_JAKLWS010000085.1"/>
</dbReference>
<comment type="caution">
    <text evidence="4">The sequence shown here is derived from an EMBL/GenBank/DDBJ whole genome shotgun (WGS) entry which is preliminary data.</text>
</comment>
<feature type="domain" description="Fibronectin type-III" evidence="3">
    <location>
        <begin position="233"/>
        <end position="325"/>
    </location>
</feature>
<dbReference type="Pfam" id="PF02369">
    <property type="entry name" value="Big_1"/>
    <property type="match status" value="2"/>
</dbReference>
<sequence>SEAASPEGLTFKPDLTTFYVTSNGDNIVHQYYTYEIDPDESSVIARENEIEANGTDYNRIEVTLRSENGVRLPNLEVNLIADGEDLEVQAINDITDEDGEAVFRVRTSTPQVVTYTAIAEKNSDDIELDDDPEVRFLPEAPVALSATDVEEREFKANWEMVPGVSNYLLDVATDSEFDNILNDYNSLDVGEVTDYRVTDLNPGTVYYYRLKSELNGFTGKNSETIEVTTFPDIPLSTAPGNISATKFIAQWQEAEGANGYLLDVATDANFSEFVQGFENFNVGQVTEYTIENLIPGTEYYYRVKSTAFSRISNPSETIQTTTFDVGSDETELTSSQLRVLANGEQENIITLVLRTPEGINIKGEDVTLEALNGDSQIEVLQGVTDDKGEVRYSVTNNTAEEVTYRAFISQNLGVGTLTVEFLPVTNELTIGDNYPNPFSRITTIPVTVPTRMRIKITVANILGSTVKTVIDEELETGYYEIAIDLGDVASGTYFYRLMTDDKMKTKKMLLVK</sequence>